<name>A0AAV5S8E6_9BILA</name>
<proteinExistence type="predicted"/>
<dbReference type="InterPro" id="IPR001375">
    <property type="entry name" value="Peptidase_S9_cat"/>
</dbReference>
<keyword evidence="1" id="KW-0378">Hydrolase</keyword>
<feature type="non-terminal residue" evidence="3">
    <location>
        <position position="1"/>
    </location>
</feature>
<dbReference type="Gene3D" id="3.40.50.1820">
    <property type="entry name" value="alpha/beta hydrolase"/>
    <property type="match status" value="1"/>
</dbReference>
<gene>
    <name evidence="3" type="ORF">PENTCL1PPCAC_485</name>
</gene>
<dbReference type="GO" id="GO:0006508">
    <property type="term" value="P:proteolysis"/>
    <property type="evidence" value="ECO:0007669"/>
    <property type="project" value="InterPro"/>
</dbReference>
<dbReference type="InterPro" id="IPR029058">
    <property type="entry name" value="AB_hydrolase_fold"/>
</dbReference>
<feature type="non-terminal residue" evidence="3">
    <location>
        <position position="202"/>
    </location>
</feature>
<protein>
    <recommendedName>
        <fullName evidence="2">Peptidase S9 prolyl oligopeptidase catalytic domain-containing protein</fullName>
    </recommendedName>
</protein>
<dbReference type="PANTHER" id="PTHR42776:SF4">
    <property type="entry name" value="ACYLAMINO-ACID-RELEASING ENZYME"/>
    <property type="match status" value="1"/>
</dbReference>
<evidence type="ECO:0000259" key="2">
    <source>
        <dbReference type="Pfam" id="PF00326"/>
    </source>
</evidence>
<dbReference type="AlphaFoldDB" id="A0AAV5S8E6"/>
<evidence type="ECO:0000313" key="4">
    <source>
        <dbReference type="Proteomes" id="UP001432027"/>
    </source>
</evidence>
<dbReference type="GO" id="GO:0004252">
    <property type="term" value="F:serine-type endopeptidase activity"/>
    <property type="evidence" value="ECO:0007669"/>
    <property type="project" value="TreeGrafter"/>
</dbReference>
<dbReference type="PANTHER" id="PTHR42776">
    <property type="entry name" value="SERINE PEPTIDASE S9 FAMILY MEMBER"/>
    <property type="match status" value="1"/>
</dbReference>
<organism evidence="3 4">
    <name type="scientific">Pristionchus entomophagus</name>
    <dbReference type="NCBI Taxonomy" id="358040"/>
    <lineage>
        <taxon>Eukaryota</taxon>
        <taxon>Metazoa</taxon>
        <taxon>Ecdysozoa</taxon>
        <taxon>Nematoda</taxon>
        <taxon>Chromadorea</taxon>
        <taxon>Rhabditida</taxon>
        <taxon>Rhabditina</taxon>
        <taxon>Diplogasteromorpha</taxon>
        <taxon>Diplogasteroidea</taxon>
        <taxon>Neodiplogasteridae</taxon>
        <taxon>Pristionchus</taxon>
    </lineage>
</organism>
<dbReference type="SUPFAM" id="SSF53474">
    <property type="entry name" value="alpha/beta-Hydrolases"/>
    <property type="match status" value="1"/>
</dbReference>
<accession>A0AAV5S8E6</accession>
<evidence type="ECO:0000256" key="1">
    <source>
        <dbReference type="ARBA" id="ARBA00022801"/>
    </source>
</evidence>
<comment type="caution">
    <text evidence="3">The sequence shown here is derived from an EMBL/GenBank/DDBJ whole genome shotgun (WGS) entry which is preliminary data.</text>
</comment>
<feature type="domain" description="Peptidase S9 prolyl oligopeptidase catalytic" evidence="2">
    <location>
        <begin position="53"/>
        <end position="201"/>
    </location>
</feature>
<keyword evidence="4" id="KW-1185">Reference proteome</keyword>
<reference evidence="3" key="1">
    <citation type="submission" date="2023-10" db="EMBL/GenBank/DDBJ databases">
        <title>Genome assembly of Pristionchus species.</title>
        <authorList>
            <person name="Yoshida K."/>
            <person name="Sommer R.J."/>
        </authorList>
    </citation>
    <scope>NUCLEOTIDE SEQUENCE</scope>
    <source>
        <strain evidence="3">RS0144</strain>
    </source>
</reference>
<sequence>SWTELEFQRGEDTPYGGFLLEPSLGRVESISLVVAPHGGPHSLSATTWQPRAISLLLNSGFAVFFVNYHGSLGYGDEFVRSLSGRCGDLDVKDVHHAVEEILSIHHHFDRSKVCLYGGSHGGFIASHLIGQYPSFYRSCVVRNPALNVLAKFDISDIPDLAVVEATGRMPDWTKTLNEGQRKKMFDASPIAHVEKVVAPYLI</sequence>
<dbReference type="EMBL" id="BTSX01000001">
    <property type="protein sequence ID" value="GMS78310.1"/>
    <property type="molecule type" value="Genomic_DNA"/>
</dbReference>
<evidence type="ECO:0000313" key="3">
    <source>
        <dbReference type="EMBL" id="GMS78310.1"/>
    </source>
</evidence>
<dbReference type="Proteomes" id="UP001432027">
    <property type="component" value="Unassembled WGS sequence"/>
</dbReference>
<dbReference type="Pfam" id="PF00326">
    <property type="entry name" value="Peptidase_S9"/>
    <property type="match status" value="1"/>
</dbReference>